<keyword evidence="3" id="KW-1003">Cell membrane</keyword>
<evidence type="ECO:0000256" key="4">
    <source>
        <dbReference type="ARBA" id="ARBA00022692"/>
    </source>
</evidence>
<evidence type="ECO:0000256" key="8">
    <source>
        <dbReference type="SAM" id="Phobius"/>
    </source>
</evidence>
<dbReference type="GO" id="GO:0005886">
    <property type="term" value="C:plasma membrane"/>
    <property type="evidence" value="ECO:0007669"/>
    <property type="project" value="UniProtKB-SubCell"/>
</dbReference>
<feature type="transmembrane region" description="Helical" evidence="8">
    <location>
        <begin position="12"/>
        <end position="32"/>
    </location>
</feature>
<evidence type="ECO:0000256" key="5">
    <source>
        <dbReference type="ARBA" id="ARBA00022989"/>
    </source>
</evidence>
<dbReference type="Pfam" id="PF02472">
    <property type="entry name" value="ExbD"/>
    <property type="match status" value="1"/>
</dbReference>
<evidence type="ECO:0000256" key="7">
    <source>
        <dbReference type="RuleBase" id="RU003879"/>
    </source>
</evidence>
<evidence type="ECO:0000256" key="6">
    <source>
        <dbReference type="ARBA" id="ARBA00023136"/>
    </source>
</evidence>
<accession>A0A429Z444</accession>
<evidence type="ECO:0000256" key="3">
    <source>
        <dbReference type="ARBA" id="ARBA00022475"/>
    </source>
</evidence>
<dbReference type="InterPro" id="IPR003400">
    <property type="entry name" value="ExbD"/>
</dbReference>
<dbReference type="Proteomes" id="UP000278398">
    <property type="component" value="Unassembled WGS sequence"/>
</dbReference>
<dbReference type="GO" id="GO:0015031">
    <property type="term" value="P:protein transport"/>
    <property type="evidence" value="ECO:0007669"/>
    <property type="project" value="UniProtKB-KW"/>
</dbReference>
<keyword evidence="4 7" id="KW-0812">Transmembrane</keyword>
<name>A0A429Z444_9HYPH</name>
<comment type="caution">
    <text evidence="9">The sequence shown here is derived from an EMBL/GenBank/DDBJ whole genome shotgun (WGS) entry which is preliminary data.</text>
</comment>
<dbReference type="OrthoDB" id="8030720at2"/>
<dbReference type="AlphaFoldDB" id="A0A429Z444"/>
<comment type="similarity">
    <text evidence="2 7">Belongs to the ExbD/TolR family.</text>
</comment>
<evidence type="ECO:0000256" key="2">
    <source>
        <dbReference type="ARBA" id="ARBA00005811"/>
    </source>
</evidence>
<evidence type="ECO:0000256" key="1">
    <source>
        <dbReference type="ARBA" id="ARBA00004162"/>
    </source>
</evidence>
<organism evidence="9 10">
    <name type="scientific">Aquibium carbonis</name>
    <dbReference type="NCBI Taxonomy" id="2495581"/>
    <lineage>
        <taxon>Bacteria</taxon>
        <taxon>Pseudomonadati</taxon>
        <taxon>Pseudomonadota</taxon>
        <taxon>Alphaproteobacteria</taxon>
        <taxon>Hyphomicrobiales</taxon>
        <taxon>Phyllobacteriaceae</taxon>
        <taxon>Aquibium</taxon>
    </lineage>
</organism>
<keyword evidence="7" id="KW-0653">Protein transport</keyword>
<comment type="subcellular location">
    <subcellularLocation>
        <location evidence="1">Cell membrane</location>
        <topology evidence="1">Single-pass membrane protein</topology>
    </subcellularLocation>
    <subcellularLocation>
        <location evidence="7">Cell membrane</location>
        <topology evidence="7">Single-pass type II membrane protein</topology>
    </subcellularLocation>
</comment>
<dbReference type="EMBL" id="RWKW01000002">
    <property type="protein sequence ID" value="RST88394.1"/>
    <property type="molecule type" value="Genomic_DNA"/>
</dbReference>
<evidence type="ECO:0000313" key="10">
    <source>
        <dbReference type="Proteomes" id="UP000278398"/>
    </source>
</evidence>
<keyword evidence="10" id="KW-1185">Reference proteome</keyword>
<keyword evidence="7" id="KW-0813">Transport</keyword>
<gene>
    <name evidence="9" type="ORF">EJC49_01475</name>
</gene>
<sequence>MRIDPAIGRRRRPISVTSLIDVIFLLLLFFMLTSTFAKFAEVEITGGRAGQGASGGVPDVIIRLVDEEWSVNGLRLPREQALAELVRLQDAGAASAVILVREGLTSQALVGAVEAIRNGTRLNLQVAR</sequence>
<dbReference type="RefSeq" id="WP_126697668.1">
    <property type="nucleotide sequence ID" value="NZ_RWKW01000002.1"/>
</dbReference>
<proteinExistence type="inferred from homology"/>
<reference evidence="9 10" key="1">
    <citation type="submission" date="2018-12" db="EMBL/GenBank/DDBJ databases">
        <title>Mesorhizobium carbonis sp. nov., isolated from coal mine water.</title>
        <authorList>
            <person name="Xin W."/>
            <person name="Xu Z."/>
            <person name="Xiang F."/>
            <person name="Zhang J."/>
            <person name="Xi L."/>
            <person name="Liu J."/>
        </authorList>
    </citation>
    <scope>NUCLEOTIDE SEQUENCE [LARGE SCALE GENOMIC DNA]</scope>
    <source>
        <strain evidence="9 10">B2.3</strain>
    </source>
</reference>
<protein>
    <submittedName>
        <fullName evidence="9">Biopolymer transporter ExbD</fullName>
    </submittedName>
</protein>
<evidence type="ECO:0000313" key="9">
    <source>
        <dbReference type="EMBL" id="RST88394.1"/>
    </source>
</evidence>
<dbReference type="GO" id="GO:0022857">
    <property type="term" value="F:transmembrane transporter activity"/>
    <property type="evidence" value="ECO:0007669"/>
    <property type="project" value="InterPro"/>
</dbReference>
<keyword evidence="6 8" id="KW-0472">Membrane</keyword>
<keyword evidence="5 8" id="KW-1133">Transmembrane helix</keyword>